<protein>
    <recommendedName>
        <fullName evidence="2">Magnesium transporter</fullName>
    </recommendedName>
</protein>
<evidence type="ECO:0000313" key="3">
    <source>
        <dbReference type="EMBL" id="CDO99153.1"/>
    </source>
</evidence>
<proteinExistence type="inferred from homology"/>
<reference evidence="4" key="1">
    <citation type="journal article" date="2014" name="Science">
        <title>The coffee genome provides insight into the convergent evolution of caffeine biosynthesis.</title>
        <authorList>
            <person name="Denoeud F."/>
            <person name="Carretero-Paulet L."/>
            <person name="Dereeper A."/>
            <person name="Droc G."/>
            <person name="Guyot R."/>
            <person name="Pietrella M."/>
            <person name="Zheng C."/>
            <person name="Alberti A."/>
            <person name="Anthony F."/>
            <person name="Aprea G."/>
            <person name="Aury J.M."/>
            <person name="Bento P."/>
            <person name="Bernard M."/>
            <person name="Bocs S."/>
            <person name="Campa C."/>
            <person name="Cenci A."/>
            <person name="Combes M.C."/>
            <person name="Crouzillat D."/>
            <person name="Da Silva C."/>
            <person name="Daddiego L."/>
            <person name="De Bellis F."/>
            <person name="Dussert S."/>
            <person name="Garsmeur O."/>
            <person name="Gayraud T."/>
            <person name="Guignon V."/>
            <person name="Jahn K."/>
            <person name="Jamilloux V."/>
            <person name="Joet T."/>
            <person name="Labadie K."/>
            <person name="Lan T."/>
            <person name="Leclercq J."/>
            <person name="Lepelley M."/>
            <person name="Leroy T."/>
            <person name="Li L.T."/>
            <person name="Librado P."/>
            <person name="Lopez L."/>
            <person name="Munoz A."/>
            <person name="Noel B."/>
            <person name="Pallavicini A."/>
            <person name="Perrotta G."/>
            <person name="Poncet V."/>
            <person name="Pot D."/>
            <person name="Priyono X."/>
            <person name="Rigoreau M."/>
            <person name="Rouard M."/>
            <person name="Rozas J."/>
            <person name="Tranchant-Dubreuil C."/>
            <person name="VanBuren R."/>
            <person name="Zhang Q."/>
            <person name="Andrade A.C."/>
            <person name="Argout X."/>
            <person name="Bertrand B."/>
            <person name="de Kochko A."/>
            <person name="Graziosi G."/>
            <person name="Henry R.J."/>
            <person name="Jayarama X."/>
            <person name="Ming R."/>
            <person name="Nagai C."/>
            <person name="Rounsley S."/>
            <person name="Sankoff D."/>
            <person name="Giuliano G."/>
            <person name="Albert V.A."/>
            <person name="Wincker P."/>
            <person name="Lashermes P."/>
        </authorList>
    </citation>
    <scope>NUCLEOTIDE SEQUENCE [LARGE SCALE GENOMIC DNA]</scope>
    <source>
        <strain evidence="4">cv. DH200-94</strain>
    </source>
</reference>
<dbReference type="InterPro" id="IPR039204">
    <property type="entry name" value="MRS2-like"/>
</dbReference>
<accession>A0A068TUZ5</accession>
<dbReference type="PANTHER" id="PTHR13890">
    <property type="entry name" value="RNA SPLICING PROTEIN MRS2, MITOCHONDRIAL"/>
    <property type="match status" value="1"/>
</dbReference>
<dbReference type="Proteomes" id="UP000295252">
    <property type="component" value="Chromosome V"/>
</dbReference>
<feature type="transmembrane region" description="Helical" evidence="2">
    <location>
        <begin position="301"/>
        <end position="321"/>
    </location>
</feature>
<dbReference type="GO" id="GO:0015095">
    <property type="term" value="F:magnesium ion transmembrane transporter activity"/>
    <property type="evidence" value="ECO:0007669"/>
    <property type="project" value="UniProtKB-ARBA"/>
</dbReference>
<keyword evidence="2" id="KW-0813">Transport</keyword>
<sequence>MLDPLLSCPSTILSRERAIILNLEHIKAIITAEEVLIQDPLDDNVLPVVEKLRRRLNPVDANHRHQGDDQCSAAQHDVEVDGEDSNCPFEFKVLEVALEAICSYLAASATEFEAALYPSLDLVTCKINSRHLDHIRKLKRNNKVRDGLQQLLDDGDSMADLYLSRKVASSPLPTSRSIPNVAKLFLAAPSVSSRQSEASRESIVIVRGDENDVAALEMLLEDNFKQIDGTLNRLTTLREYISNTEDCLNIQLDNLRNQFIQIELVLSAAAACIAIHSLVAGIFSVSVPYTWNYGHPYTFKWVASVPGIFSAILFVIIICYARKKGLLGS</sequence>
<dbReference type="GO" id="GO:0016020">
    <property type="term" value="C:membrane"/>
    <property type="evidence" value="ECO:0007669"/>
    <property type="project" value="UniProtKB-SubCell"/>
</dbReference>
<dbReference type="EMBL" id="HG739087">
    <property type="protein sequence ID" value="CDO99153.1"/>
    <property type="molecule type" value="Genomic_DNA"/>
</dbReference>
<dbReference type="Gene3D" id="2.40.128.330">
    <property type="match status" value="1"/>
</dbReference>
<keyword evidence="2" id="KW-1133">Transmembrane helix</keyword>
<comment type="subcellular location">
    <subcellularLocation>
        <location evidence="2">Membrane</location>
        <topology evidence="2">Multi-pass membrane protein</topology>
    </subcellularLocation>
</comment>
<name>A0A068TUZ5_COFCA</name>
<evidence type="ECO:0000313" key="4">
    <source>
        <dbReference type="Proteomes" id="UP000295252"/>
    </source>
</evidence>
<evidence type="ECO:0000256" key="2">
    <source>
        <dbReference type="RuleBase" id="RU366041"/>
    </source>
</evidence>
<evidence type="ECO:0000256" key="1">
    <source>
        <dbReference type="ARBA" id="ARBA00007535"/>
    </source>
</evidence>
<dbReference type="InParanoid" id="A0A068TUZ5"/>
<dbReference type="PhylomeDB" id="A0A068TUZ5"/>
<comment type="similarity">
    <text evidence="1 2">Belongs to the CorA metal ion transporter (MIT) (TC 1.A.35.5) family.</text>
</comment>
<keyword evidence="2" id="KW-0812">Transmembrane</keyword>
<dbReference type="AlphaFoldDB" id="A0A068TUZ5"/>
<gene>
    <name evidence="3" type="ORF">GSCOC_T00026200001</name>
</gene>
<keyword evidence="2" id="KW-0406">Ion transport</keyword>
<keyword evidence="4" id="KW-1185">Reference proteome</keyword>
<organism evidence="3 4">
    <name type="scientific">Coffea canephora</name>
    <name type="common">Robusta coffee</name>
    <dbReference type="NCBI Taxonomy" id="49390"/>
    <lineage>
        <taxon>Eukaryota</taxon>
        <taxon>Viridiplantae</taxon>
        <taxon>Streptophyta</taxon>
        <taxon>Embryophyta</taxon>
        <taxon>Tracheophyta</taxon>
        <taxon>Spermatophyta</taxon>
        <taxon>Magnoliopsida</taxon>
        <taxon>eudicotyledons</taxon>
        <taxon>Gunneridae</taxon>
        <taxon>Pentapetalae</taxon>
        <taxon>asterids</taxon>
        <taxon>lamiids</taxon>
        <taxon>Gentianales</taxon>
        <taxon>Rubiaceae</taxon>
        <taxon>Ixoroideae</taxon>
        <taxon>Gardenieae complex</taxon>
        <taxon>Bertiereae - Coffeeae clade</taxon>
        <taxon>Coffeeae</taxon>
        <taxon>Coffea</taxon>
    </lineage>
</organism>
<dbReference type="Pfam" id="PF22099">
    <property type="entry name" value="MRS2-like"/>
    <property type="match status" value="1"/>
</dbReference>
<dbReference type="CDD" id="cd12823">
    <property type="entry name" value="Mrs2_Mfm1p-like"/>
    <property type="match status" value="1"/>
</dbReference>
<comment type="function">
    <text evidence="2">Magnesium transporter that may mediate the influx of magnesium.</text>
</comment>
<dbReference type="Gene3D" id="1.20.58.340">
    <property type="entry name" value="Magnesium transport protein CorA, transmembrane region"/>
    <property type="match status" value="1"/>
</dbReference>
<dbReference type="Gramene" id="CDO99153">
    <property type="protein sequence ID" value="CDO99153"/>
    <property type="gene ID" value="GSCOC_T00026200001"/>
</dbReference>
<dbReference type="PANTHER" id="PTHR13890:SF31">
    <property type="entry name" value="MAGNESIUM TRANSPORTER MRS2-2-RELATED"/>
    <property type="match status" value="1"/>
</dbReference>
<dbReference type="OrthoDB" id="10251508at2759"/>
<keyword evidence="2" id="KW-0460">Magnesium</keyword>
<feature type="transmembrane region" description="Helical" evidence="2">
    <location>
        <begin position="264"/>
        <end position="289"/>
    </location>
</feature>
<keyword evidence="2" id="KW-0472">Membrane</keyword>